<keyword evidence="4" id="KW-0808">Transferase</keyword>
<dbReference type="InterPro" id="IPR003661">
    <property type="entry name" value="HisK_dim/P_dom"/>
</dbReference>
<dbReference type="GO" id="GO:0000155">
    <property type="term" value="F:phosphorelay sensor kinase activity"/>
    <property type="evidence" value="ECO:0007669"/>
    <property type="project" value="InterPro"/>
</dbReference>
<dbReference type="Pfam" id="PF02518">
    <property type="entry name" value="HATPase_c"/>
    <property type="match status" value="1"/>
</dbReference>
<dbReference type="OrthoDB" id="9815750at2"/>
<dbReference type="InterPro" id="IPR036097">
    <property type="entry name" value="HisK_dim/P_sf"/>
</dbReference>
<organism evidence="11 12">
    <name type="scientific">Mesobacillus campisalis</name>
    <dbReference type="NCBI Taxonomy" id="1408103"/>
    <lineage>
        <taxon>Bacteria</taxon>
        <taxon>Bacillati</taxon>
        <taxon>Bacillota</taxon>
        <taxon>Bacilli</taxon>
        <taxon>Bacillales</taxon>
        <taxon>Bacillaceae</taxon>
        <taxon>Mesobacillus</taxon>
    </lineage>
</organism>
<gene>
    <name evidence="11" type="ORF">WQ57_18340</name>
</gene>
<evidence type="ECO:0000256" key="2">
    <source>
        <dbReference type="ARBA" id="ARBA00012438"/>
    </source>
</evidence>
<feature type="transmembrane region" description="Helical" evidence="9">
    <location>
        <begin position="20"/>
        <end position="42"/>
    </location>
</feature>
<dbReference type="InterPro" id="IPR004358">
    <property type="entry name" value="Sig_transdc_His_kin-like_C"/>
</dbReference>
<keyword evidence="9" id="KW-0472">Membrane</keyword>
<feature type="transmembrane region" description="Helical" evidence="9">
    <location>
        <begin position="109"/>
        <end position="126"/>
    </location>
</feature>
<dbReference type="EC" id="2.7.13.3" evidence="2"/>
<dbReference type="Gene3D" id="3.30.565.10">
    <property type="entry name" value="Histidine kinase-like ATPase, C-terminal domain"/>
    <property type="match status" value="1"/>
</dbReference>
<dbReference type="GO" id="GO:0005524">
    <property type="term" value="F:ATP binding"/>
    <property type="evidence" value="ECO:0007669"/>
    <property type="project" value="UniProtKB-KW"/>
</dbReference>
<dbReference type="PANTHER" id="PTHR43065">
    <property type="entry name" value="SENSOR HISTIDINE KINASE"/>
    <property type="match status" value="1"/>
</dbReference>
<keyword evidence="8" id="KW-0902">Two-component regulatory system</keyword>
<evidence type="ECO:0000256" key="9">
    <source>
        <dbReference type="SAM" id="Phobius"/>
    </source>
</evidence>
<dbReference type="CDD" id="cd00082">
    <property type="entry name" value="HisKA"/>
    <property type="match status" value="1"/>
</dbReference>
<evidence type="ECO:0000313" key="12">
    <source>
        <dbReference type="Proteomes" id="UP000034166"/>
    </source>
</evidence>
<dbReference type="SUPFAM" id="SSF55874">
    <property type="entry name" value="ATPase domain of HSP90 chaperone/DNA topoisomerase II/histidine kinase"/>
    <property type="match status" value="1"/>
</dbReference>
<keyword evidence="3" id="KW-0597">Phosphoprotein</keyword>
<dbReference type="PRINTS" id="PR00344">
    <property type="entry name" value="BCTRLSENSOR"/>
</dbReference>
<evidence type="ECO:0000256" key="4">
    <source>
        <dbReference type="ARBA" id="ARBA00022679"/>
    </source>
</evidence>
<dbReference type="EMBL" id="LAYY01000026">
    <property type="protein sequence ID" value="KKK36611.1"/>
    <property type="molecule type" value="Genomic_DNA"/>
</dbReference>
<comment type="catalytic activity">
    <reaction evidence="1">
        <text>ATP + protein L-histidine = ADP + protein N-phospho-L-histidine.</text>
        <dbReference type="EC" id="2.7.13.3"/>
    </reaction>
</comment>
<dbReference type="Pfam" id="PF20971">
    <property type="entry name" value="MASE12"/>
    <property type="match status" value="1"/>
</dbReference>
<accession>A0A0M2SSD7</accession>
<evidence type="ECO:0000256" key="8">
    <source>
        <dbReference type="ARBA" id="ARBA00023012"/>
    </source>
</evidence>
<keyword evidence="9" id="KW-0812">Transmembrane</keyword>
<dbReference type="InterPro" id="IPR003594">
    <property type="entry name" value="HATPase_dom"/>
</dbReference>
<feature type="transmembrane region" description="Helical" evidence="9">
    <location>
        <begin position="54"/>
        <end position="72"/>
    </location>
</feature>
<comment type="caution">
    <text evidence="11">The sequence shown here is derived from an EMBL/GenBank/DDBJ whole genome shotgun (WGS) entry which is preliminary data.</text>
</comment>
<evidence type="ECO:0000256" key="5">
    <source>
        <dbReference type="ARBA" id="ARBA00022741"/>
    </source>
</evidence>
<name>A0A0M2SSD7_9BACI</name>
<feature type="transmembrane region" description="Helical" evidence="9">
    <location>
        <begin position="84"/>
        <end position="103"/>
    </location>
</feature>
<dbReference type="RefSeq" id="WP_046525217.1">
    <property type="nucleotide sequence ID" value="NZ_LAYY01000026.1"/>
</dbReference>
<dbReference type="PANTHER" id="PTHR43065:SF34">
    <property type="entry name" value="SPORULATION KINASE A"/>
    <property type="match status" value="1"/>
</dbReference>
<dbReference type="InterPro" id="IPR048436">
    <property type="entry name" value="MASE12"/>
</dbReference>
<dbReference type="InterPro" id="IPR036890">
    <property type="entry name" value="HATPase_C_sf"/>
</dbReference>
<dbReference type="PATRIC" id="fig|1408103.3.peg.4061"/>
<dbReference type="SMART" id="SM00388">
    <property type="entry name" value="HisKA"/>
    <property type="match status" value="1"/>
</dbReference>
<evidence type="ECO:0000256" key="6">
    <source>
        <dbReference type="ARBA" id="ARBA00022777"/>
    </source>
</evidence>
<dbReference type="PROSITE" id="PS50109">
    <property type="entry name" value="HIS_KIN"/>
    <property type="match status" value="1"/>
</dbReference>
<dbReference type="Pfam" id="PF00512">
    <property type="entry name" value="HisKA"/>
    <property type="match status" value="1"/>
</dbReference>
<evidence type="ECO:0000313" key="11">
    <source>
        <dbReference type="EMBL" id="KKK36611.1"/>
    </source>
</evidence>
<proteinExistence type="predicted"/>
<dbReference type="InterPro" id="IPR005467">
    <property type="entry name" value="His_kinase_dom"/>
</dbReference>
<sequence length="409" mass="46440">MTGTREQTLRIEEIKAIKLFLTLFYTVFIGYDITYYYVLPYFDKSRVIGFPDGGLGFFSHILLLFLLPVAVYMVKKGDPFRIKYLYFLAFLLIEFADNFLVYWGADKEYSTGNIVEILFLLFAPIFVNKTYFWFIFTVMTLKYVAYGFLFQTTGVMVPIVLMLFFGTFGFILLTRIISYVNGMVRLYEDSQQKEKLAVVGQMAASIAHEIKNPLSALKGFTQLQQERDGSTENFYPIMLNEIDRINLIVSDLLIIGKPNSSSKRPASIEKILTYVISIIEPQAVRQSVNIHVEIKAHVPKIYCDENQIKQVFINLVKNAVESMPDGGDVAIEVQYSHNEFIINVNDEGEGIPGDIISKLGEPFFTTKPNGTGLGLMVTKKIVEEHGGRFDIRNNPDKGATVKIILPGHK</sequence>
<feature type="domain" description="Histidine kinase" evidence="10">
    <location>
        <begin position="205"/>
        <end position="409"/>
    </location>
</feature>
<keyword evidence="7" id="KW-0067">ATP-binding</keyword>
<reference evidence="11 12" key="1">
    <citation type="submission" date="2015-04" db="EMBL/GenBank/DDBJ databases">
        <title>Taxonomic description and genome sequence of Bacillus campisalis sp. nov., a novel member of the genus Bacillus isolated from solar saltern.</title>
        <authorList>
            <person name="Mathan Kumar R."/>
            <person name="Kaur G."/>
            <person name="Kumar A."/>
            <person name="Singh N.K."/>
            <person name="Kaur N."/>
            <person name="Kumar N."/>
            <person name="Mayilraj S."/>
        </authorList>
    </citation>
    <scope>NUCLEOTIDE SEQUENCE [LARGE SCALE GENOMIC DNA]</scope>
    <source>
        <strain evidence="11 12">SA2-6</strain>
    </source>
</reference>
<keyword evidence="9" id="KW-1133">Transmembrane helix</keyword>
<dbReference type="SMART" id="SM00387">
    <property type="entry name" value="HATPase_c"/>
    <property type="match status" value="1"/>
</dbReference>
<evidence type="ECO:0000259" key="10">
    <source>
        <dbReference type="PROSITE" id="PS50109"/>
    </source>
</evidence>
<evidence type="ECO:0000256" key="1">
    <source>
        <dbReference type="ARBA" id="ARBA00000085"/>
    </source>
</evidence>
<evidence type="ECO:0000256" key="7">
    <source>
        <dbReference type="ARBA" id="ARBA00022840"/>
    </source>
</evidence>
<keyword evidence="6" id="KW-0418">Kinase</keyword>
<dbReference type="Gene3D" id="1.10.287.130">
    <property type="match status" value="1"/>
</dbReference>
<protein>
    <recommendedName>
        <fullName evidence="2">histidine kinase</fullName>
        <ecNumber evidence="2">2.7.13.3</ecNumber>
    </recommendedName>
</protein>
<dbReference type="AlphaFoldDB" id="A0A0M2SSD7"/>
<keyword evidence="12" id="KW-1185">Reference proteome</keyword>
<evidence type="ECO:0000256" key="3">
    <source>
        <dbReference type="ARBA" id="ARBA00022553"/>
    </source>
</evidence>
<dbReference type="Proteomes" id="UP000034166">
    <property type="component" value="Unassembled WGS sequence"/>
</dbReference>
<keyword evidence="5" id="KW-0547">Nucleotide-binding</keyword>
<dbReference type="SUPFAM" id="SSF47384">
    <property type="entry name" value="Homodimeric domain of signal transducing histidine kinase"/>
    <property type="match status" value="1"/>
</dbReference>